<dbReference type="GO" id="GO:0003938">
    <property type="term" value="F:IMP dehydrogenase activity"/>
    <property type="evidence" value="ECO:0007669"/>
    <property type="project" value="InterPro"/>
</dbReference>
<dbReference type="PANTHER" id="PTHR11911:SF85">
    <property type="entry name" value="INOSINE-5'-MONOPHOSPHATE DEHYDROGENASE"/>
    <property type="match status" value="1"/>
</dbReference>
<evidence type="ECO:0000256" key="1">
    <source>
        <dbReference type="ARBA" id="ARBA00005502"/>
    </source>
</evidence>
<dbReference type="EMBL" id="JADJZA010000007">
    <property type="protein sequence ID" value="MBK9297372.1"/>
    <property type="molecule type" value="Genomic_DNA"/>
</dbReference>
<dbReference type="InterPro" id="IPR013785">
    <property type="entry name" value="Aldolase_TIM"/>
</dbReference>
<evidence type="ECO:0000256" key="2">
    <source>
        <dbReference type="ARBA" id="ARBA00023002"/>
    </source>
</evidence>
<dbReference type="PANTHER" id="PTHR11911">
    <property type="entry name" value="INOSINE-5-MONOPHOSPHATE DEHYDROGENASE RELATED"/>
    <property type="match status" value="1"/>
</dbReference>
<dbReference type="Pfam" id="PF00478">
    <property type="entry name" value="IMPDH"/>
    <property type="match status" value="1"/>
</dbReference>
<comment type="caution">
    <text evidence="5">The sequence shown here is derived from an EMBL/GenBank/DDBJ whole genome shotgun (WGS) entry which is preliminary data.</text>
</comment>
<dbReference type="NCBIfam" id="TIGR01304">
    <property type="entry name" value="IMP_DH_rel_2"/>
    <property type="match status" value="1"/>
</dbReference>
<dbReference type="Gene3D" id="3.20.20.70">
    <property type="entry name" value="Aldolase class I"/>
    <property type="match status" value="1"/>
</dbReference>
<dbReference type="InterPro" id="IPR005992">
    <property type="entry name" value="IMP_DH-rel2"/>
</dbReference>
<dbReference type="Proteomes" id="UP000727993">
    <property type="component" value="Unassembled WGS sequence"/>
</dbReference>
<evidence type="ECO:0000313" key="6">
    <source>
        <dbReference type="Proteomes" id="UP000727993"/>
    </source>
</evidence>
<dbReference type="AlphaFoldDB" id="A0A936TES9"/>
<name>A0A936TES9_9ACTN</name>
<dbReference type="SMART" id="SM01240">
    <property type="entry name" value="IMPDH"/>
    <property type="match status" value="1"/>
</dbReference>
<gene>
    <name evidence="5" type="ORF">IPN02_11185</name>
</gene>
<dbReference type="InterPro" id="IPR005990">
    <property type="entry name" value="IMP_DH"/>
</dbReference>
<reference evidence="5 6" key="1">
    <citation type="submission" date="2020-10" db="EMBL/GenBank/DDBJ databases">
        <title>Connecting structure to function with the recovery of over 1000 high-quality activated sludge metagenome-assembled genomes encoding full-length rRNA genes using long-read sequencing.</title>
        <authorList>
            <person name="Singleton C.M."/>
            <person name="Petriglieri F."/>
            <person name="Kristensen J.M."/>
            <person name="Kirkegaard R.H."/>
            <person name="Michaelsen T.Y."/>
            <person name="Andersen M.H."/>
            <person name="Karst S.M."/>
            <person name="Dueholm M.S."/>
            <person name="Nielsen P.H."/>
            <person name="Albertsen M."/>
        </authorList>
    </citation>
    <scope>NUCLEOTIDE SEQUENCE [LARGE SCALE GENOMIC DNA]</scope>
    <source>
        <strain evidence="5">Lyne_18-Q3-R50-59_MAXAC.006</strain>
    </source>
</reference>
<proteinExistence type="inferred from homology"/>
<keyword evidence="3" id="KW-0520">NAD</keyword>
<keyword evidence="2" id="KW-0560">Oxidoreductase</keyword>
<evidence type="ECO:0000313" key="5">
    <source>
        <dbReference type="EMBL" id="MBK9297372.1"/>
    </source>
</evidence>
<protein>
    <submittedName>
        <fullName evidence="5">GuaB3 family IMP dehydrogenase-related protein</fullName>
    </submittedName>
</protein>
<comment type="similarity">
    <text evidence="1">Belongs to the IMPDH/GMPR family.</text>
</comment>
<evidence type="ECO:0000259" key="4">
    <source>
        <dbReference type="Pfam" id="PF00478"/>
    </source>
</evidence>
<dbReference type="GO" id="GO:0006183">
    <property type="term" value="P:GTP biosynthetic process"/>
    <property type="evidence" value="ECO:0007669"/>
    <property type="project" value="TreeGrafter"/>
</dbReference>
<dbReference type="SUPFAM" id="SSF51412">
    <property type="entry name" value="Inosine monophosphate dehydrogenase (IMPDH)"/>
    <property type="match status" value="1"/>
</dbReference>
<accession>A0A936TES9</accession>
<evidence type="ECO:0000256" key="3">
    <source>
        <dbReference type="ARBA" id="ARBA00023027"/>
    </source>
</evidence>
<sequence length="377" mass="39182">MNELQIGMGKSARRGYRLADLSIQPSRRTRTPAEVDTSWQIDALRFDSPIVADPSDGVVSPQSAIEMSRAGALGVLHSEGVWCRHDDPTAALADIAAVDPLEDGAADRVLTRIRELGRQPVRPELIKERVAEMRAGGATVALAVTPGRVEGSLDDLLAAEPDLLVIEGTVVSAEHLADGEPLNLKRVLRRLEVPAIVGGCTSYSAALHLMRTGAAGVLVGVGSGRVGPTRDVLGIGAASATAIADARAARIRHLDETGVYCHVIAHGGVRNSGDLAAAVCCGADAVVLGDLLAAAEEAPAGGWTWAHRSDHPTLPRSRPEHVATTGTLAEVLHGPAVSADGTTNLVGALARSMAFAGHATCKDFQKADLLVEAGLDR</sequence>
<organism evidence="5 6">
    <name type="scientific">Candidatus Neomicrothrix subdominans</name>
    <dbReference type="NCBI Taxonomy" id="2954438"/>
    <lineage>
        <taxon>Bacteria</taxon>
        <taxon>Bacillati</taxon>
        <taxon>Actinomycetota</taxon>
        <taxon>Acidimicrobiia</taxon>
        <taxon>Acidimicrobiales</taxon>
        <taxon>Microthrixaceae</taxon>
        <taxon>Candidatus Neomicrothrix</taxon>
    </lineage>
</organism>
<dbReference type="InterPro" id="IPR001093">
    <property type="entry name" value="IMP_DH_GMPRt"/>
</dbReference>
<feature type="domain" description="IMP dehydrogenase/GMP reductase" evidence="4">
    <location>
        <begin position="19"/>
        <end position="300"/>
    </location>
</feature>